<evidence type="ECO:0000313" key="2">
    <source>
        <dbReference type="Proteomes" id="UP000054217"/>
    </source>
</evidence>
<protein>
    <submittedName>
        <fullName evidence="1">Uncharacterized protein</fullName>
    </submittedName>
</protein>
<dbReference type="InParanoid" id="A0A0C3JIK7"/>
<gene>
    <name evidence="1" type="ORF">M404DRAFT_894468</name>
</gene>
<proteinExistence type="predicted"/>
<dbReference type="AlphaFoldDB" id="A0A0C3JIK7"/>
<reference evidence="2" key="2">
    <citation type="submission" date="2015-01" db="EMBL/GenBank/DDBJ databases">
        <title>Evolutionary Origins and Diversification of the Mycorrhizal Mutualists.</title>
        <authorList>
            <consortium name="DOE Joint Genome Institute"/>
            <consortium name="Mycorrhizal Genomics Consortium"/>
            <person name="Kohler A."/>
            <person name="Kuo A."/>
            <person name="Nagy L.G."/>
            <person name="Floudas D."/>
            <person name="Copeland A."/>
            <person name="Barry K.W."/>
            <person name="Cichocki N."/>
            <person name="Veneault-Fourrey C."/>
            <person name="LaButti K."/>
            <person name="Lindquist E.A."/>
            <person name="Lipzen A."/>
            <person name="Lundell T."/>
            <person name="Morin E."/>
            <person name="Murat C."/>
            <person name="Riley R."/>
            <person name="Ohm R."/>
            <person name="Sun H."/>
            <person name="Tunlid A."/>
            <person name="Henrissat B."/>
            <person name="Grigoriev I.V."/>
            <person name="Hibbett D.S."/>
            <person name="Martin F."/>
        </authorList>
    </citation>
    <scope>NUCLEOTIDE SEQUENCE [LARGE SCALE GENOMIC DNA]</scope>
    <source>
        <strain evidence="2">Marx 270</strain>
    </source>
</reference>
<reference evidence="1 2" key="1">
    <citation type="submission" date="2014-04" db="EMBL/GenBank/DDBJ databases">
        <authorList>
            <consortium name="DOE Joint Genome Institute"/>
            <person name="Kuo A."/>
            <person name="Kohler A."/>
            <person name="Costa M.D."/>
            <person name="Nagy L.G."/>
            <person name="Floudas D."/>
            <person name="Copeland A."/>
            <person name="Barry K.W."/>
            <person name="Cichocki N."/>
            <person name="Veneault-Fourrey C."/>
            <person name="LaButti K."/>
            <person name="Lindquist E.A."/>
            <person name="Lipzen A."/>
            <person name="Lundell T."/>
            <person name="Morin E."/>
            <person name="Murat C."/>
            <person name="Sun H."/>
            <person name="Tunlid A."/>
            <person name="Henrissat B."/>
            <person name="Grigoriev I.V."/>
            <person name="Hibbett D.S."/>
            <person name="Martin F."/>
            <person name="Nordberg H.P."/>
            <person name="Cantor M.N."/>
            <person name="Hua S.X."/>
        </authorList>
    </citation>
    <scope>NUCLEOTIDE SEQUENCE [LARGE SCALE GENOMIC DNA]</scope>
    <source>
        <strain evidence="1 2">Marx 270</strain>
    </source>
</reference>
<dbReference type="Proteomes" id="UP000054217">
    <property type="component" value="Unassembled WGS sequence"/>
</dbReference>
<organism evidence="1 2">
    <name type="scientific">Pisolithus tinctorius Marx 270</name>
    <dbReference type="NCBI Taxonomy" id="870435"/>
    <lineage>
        <taxon>Eukaryota</taxon>
        <taxon>Fungi</taxon>
        <taxon>Dikarya</taxon>
        <taxon>Basidiomycota</taxon>
        <taxon>Agaricomycotina</taxon>
        <taxon>Agaricomycetes</taxon>
        <taxon>Agaricomycetidae</taxon>
        <taxon>Boletales</taxon>
        <taxon>Sclerodermatineae</taxon>
        <taxon>Pisolithaceae</taxon>
        <taxon>Pisolithus</taxon>
    </lineage>
</organism>
<accession>A0A0C3JIK7</accession>
<evidence type="ECO:0000313" key="1">
    <source>
        <dbReference type="EMBL" id="KIN97436.1"/>
    </source>
</evidence>
<dbReference type="HOGENOM" id="CLU_1696241_0_0_1"/>
<sequence>MRVHCDSETNHPTAEFVTWTPGTSAKSTTSFSIPHPVTFPNRDGTQAQVSWVLTGMIMTYSKPCHGLCTYNEHTWDLPTYGTGENINVFRVPGGTIKDHSGSIPPSSDRGPRILRLPYDHVLSGSALIPTRSGTLRSSSLLPLRFTRLGANANVV</sequence>
<keyword evidence="2" id="KW-1185">Reference proteome</keyword>
<name>A0A0C3JIK7_PISTI</name>
<dbReference type="EMBL" id="KN832029">
    <property type="protein sequence ID" value="KIN97436.1"/>
    <property type="molecule type" value="Genomic_DNA"/>
</dbReference>